<evidence type="ECO:0000313" key="2">
    <source>
        <dbReference type="EMBL" id="KHD96567.1"/>
    </source>
</evidence>
<comment type="caution">
    <text evidence="2">The sequence shown here is derived from an EMBL/GenBank/DDBJ whole genome shotgun (WGS) entry which is preliminary data.</text>
</comment>
<evidence type="ECO:0000256" key="1">
    <source>
        <dbReference type="SAM" id="MobiDB-lite"/>
    </source>
</evidence>
<reference evidence="2 3" key="1">
    <citation type="journal article" date="2003" name="Int. J. Syst. Evol. Microbiol.">
        <title>Kocuria polaris sp. nov., an orange-pigmented psychrophilic bacterium isolated from an Antarctic cyanobacterial mat sample.</title>
        <authorList>
            <person name="Reddy G.S."/>
            <person name="Prakash J.S."/>
            <person name="Prabahar V."/>
            <person name="Matsumoto G.I."/>
            <person name="Stackebrandt E."/>
            <person name="Shivaji S."/>
        </authorList>
    </citation>
    <scope>NUCLEOTIDE SEQUENCE [LARGE SCALE GENOMIC DNA]</scope>
    <source>
        <strain evidence="2 3">CMS 76or</strain>
    </source>
</reference>
<dbReference type="Proteomes" id="UP000030466">
    <property type="component" value="Unassembled WGS sequence"/>
</dbReference>
<feature type="region of interest" description="Disordered" evidence="1">
    <location>
        <begin position="80"/>
        <end position="113"/>
    </location>
</feature>
<gene>
    <name evidence="2" type="ORF">GY22_14850</name>
</gene>
<keyword evidence="3" id="KW-1185">Reference proteome</keyword>
<sequence length="113" mass="11789">MTVATLKPTTVSDPTGPFRLHLVSENVSALVQLSKSQVPSVVHWGTSLGGPDGRTVELAETTHAHSTASDQEVPMRADAFGSLRSDRTDAPSLVSNRDGASTDTSLPRPGGLP</sequence>
<accession>A0A0A6YB34</accession>
<organism evidence="2 3">
    <name type="scientific">Kocuria rosea subsp. polaris</name>
    <dbReference type="NCBI Taxonomy" id="136273"/>
    <lineage>
        <taxon>Bacteria</taxon>
        <taxon>Bacillati</taxon>
        <taxon>Actinomycetota</taxon>
        <taxon>Actinomycetes</taxon>
        <taxon>Micrococcales</taxon>
        <taxon>Micrococcaceae</taxon>
        <taxon>Kocuria</taxon>
    </lineage>
</organism>
<protein>
    <submittedName>
        <fullName evidence="2">Uncharacterized protein</fullName>
    </submittedName>
</protein>
<dbReference type="EMBL" id="JSUH01000015">
    <property type="protein sequence ID" value="KHD96567.1"/>
    <property type="molecule type" value="Genomic_DNA"/>
</dbReference>
<proteinExistence type="predicted"/>
<feature type="compositionally biased region" description="Polar residues" evidence="1">
    <location>
        <begin position="93"/>
        <end position="105"/>
    </location>
</feature>
<dbReference type="AlphaFoldDB" id="A0A0A6YB34"/>
<name>A0A0A6YB34_KOCRO</name>
<evidence type="ECO:0000313" key="3">
    <source>
        <dbReference type="Proteomes" id="UP000030466"/>
    </source>
</evidence>